<keyword evidence="10" id="KW-1185">Reference proteome</keyword>
<evidence type="ECO:0000256" key="1">
    <source>
        <dbReference type="ARBA" id="ARBA00001961"/>
    </source>
</evidence>
<dbReference type="EMBL" id="JH993035">
    <property type="protein sequence ID" value="EKX39892.1"/>
    <property type="molecule type" value="Genomic_DNA"/>
</dbReference>
<comment type="cofactor">
    <cofactor evidence="1">
        <name>L-ascorbate</name>
        <dbReference type="ChEBI" id="CHEBI:38290"/>
    </cofactor>
</comment>
<gene>
    <name evidence="8" type="ORF">GUITHDRAFT_158359</name>
</gene>
<evidence type="ECO:0000256" key="6">
    <source>
        <dbReference type="ARBA" id="ARBA00023004"/>
    </source>
</evidence>
<organism evidence="8">
    <name type="scientific">Guillardia theta (strain CCMP2712)</name>
    <name type="common">Cryptophyte</name>
    <dbReference type="NCBI Taxonomy" id="905079"/>
    <lineage>
        <taxon>Eukaryota</taxon>
        <taxon>Cryptophyceae</taxon>
        <taxon>Pyrenomonadales</taxon>
        <taxon>Geminigeraceae</taxon>
        <taxon>Guillardia</taxon>
    </lineage>
</organism>
<dbReference type="SMART" id="SM00702">
    <property type="entry name" value="P4Hc"/>
    <property type="match status" value="1"/>
</dbReference>
<dbReference type="PROSITE" id="PS51471">
    <property type="entry name" value="FE2OG_OXY"/>
    <property type="match status" value="1"/>
</dbReference>
<protein>
    <recommendedName>
        <fullName evidence="7">Fe2OG dioxygenase domain-containing protein</fullName>
    </recommendedName>
</protein>
<dbReference type="InterPro" id="IPR051559">
    <property type="entry name" value="HIF_prolyl_hydroxylases"/>
</dbReference>
<proteinExistence type="predicted"/>
<dbReference type="PANTHER" id="PTHR12907">
    <property type="entry name" value="EGL NINE HOMOLOG-RELATED"/>
    <property type="match status" value="1"/>
</dbReference>
<evidence type="ECO:0000256" key="5">
    <source>
        <dbReference type="ARBA" id="ARBA00023002"/>
    </source>
</evidence>
<dbReference type="AlphaFoldDB" id="L1IUX9"/>
<dbReference type="STRING" id="905079.L1IUX9"/>
<dbReference type="OMA" id="CHYDNPG"/>
<dbReference type="OrthoDB" id="76265at2759"/>
<dbReference type="HOGENOM" id="CLU_052570_0_0_1"/>
<keyword evidence="5" id="KW-0560">Oxidoreductase</keyword>
<reference evidence="9" key="3">
    <citation type="submission" date="2016-03" db="UniProtKB">
        <authorList>
            <consortium name="EnsemblProtists"/>
        </authorList>
    </citation>
    <scope>IDENTIFICATION</scope>
</reference>
<keyword evidence="3" id="KW-0847">Vitamin C</keyword>
<dbReference type="RefSeq" id="XP_005826872.1">
    <property type="nucleotide sequence ID" value="XM_005826815.1"/>
</dbReference>
<dbReference type="KEGG" id="gtt:GUITHDRAFT_158359"/>
<dbReference type="InterPro" id="IPR005123">
    <property type="entry name" value="Oxoglu/Fe-dep_dioxygenase_dom"/>
</dbReference>
<dbReference type="GO" id="GO:0031418">
    <property type="term" value="F:L-ascorbic acid binding"/>
    <property type="evidence" value="ECO:0007669"/>
    <property type="project" value="UniProtKB-KW"/>
</dbReference>
<dbReference type="GeneID" id="17296659"/>
<evidence type="ECO:0000313" key="9">
    <source>
        <dbReference type="EnsemblProtists" id="EKX39892"/>
    </source>
</evidence>
<dbReference type="GO" id="GO:0008198">
    <property type="term" value="F:ferrous iron binding"/>
    <property type="evidence" value="ECO:0007669"/>
    <property type="project" value="TreeGrafter"/>
</dbReference>
<dbReference type="EnsemblProtists" id="EKX39892">
    <property type="protein sequence ID" value="EKX39892"/>
    <property type="gene ID" value="GUITHDRAFT_158359"/>
</dbReference>
<feature type="domain" description="Fe2OG dioxygenase" evidence="7">
    <location>
        <begin position="107"/>
        <end position="206"/>
    </location>
</feature>
<dbReference type="PANTHER" id="PTHR12907:SF26">
    <property type="entry name" value="HIF PROLYL HYDROXYLASE, ISOFORM C"/>
    <property type="match status" value="1"/>
</dbReference>
<evidence type="ECO:0000259" key="7">
    <source>
        <dbReference type="PROSITE" id="PS51471"/>
    </source>
</evidence>
<keyword evidence="6" id="KW-0408">Iron</keyword>
<keyword evidence="2" id="KW-0479">Metal-binding</keyword>
<reference evidence="8 10" key="1">
    <citation type="journal article" date="2012" name="Nature">
        <title>Algal genomes reveal evolutionary mosaicism and the fate of nucleomorphs.</title>
        <authorList>
            <consortium name="DOE Joint Genome Institute"/>
            <person name="Curtis B.A."/>
            <person name="Tanifuji G."/>
            <person name="Burki F."/>
            <person name="Gruber A."/>
            <person name="Irimia M."/>
            <person name="Maruyama S."/>
            <person name="Arias M.C."/>
            <person name="Ball S.G."/>
            <person name="Gile G.H."/>
            <person name="Hirakawa Y."/>
            <person name="Hopkins J.F."/>
            <person name="Kuo A."/>
            <person name="Rensing S.A."/>
            <person name="Schmutz J."/>
            <person name="Symeonidi A."/>
            <person name="Elias M."/>
            <person name="Eveleigh R.J."/>
            <person name="Herman E.K."/>
            <person name="Klute M.J."/>
            <person name="Nakayama T."/>
            <person name="Obornik M."/>
            <person name="Reyes-Prieto A."/>
            <person name="Armbrust E.V."/>
            <person name="Aves S.J."/>
            <person name="Beiko R.G."/>
            <person name="Coutinho P."/>
            <person name="Dacks J.B."/>
            <person name="Durnford D.G."/>
            <person name="Fast N.M."/>
            <person name="Green B.R."/>
            <person name="Grisdale C.J."/>
            <person name="Hempel F."/>
            <person name="Henrissat B."/>
            <person name="Hoppner M.P."/>
            <person name="Ishida K."/>
            <person name="Kim E."/>
            <person name="Koreny L."/>
            <person name="Kroth P.G."/>
            <person name="Liu Y."/>
            <person name="Malik S.B."/>
            <person name="Maier U.G."/>
            <person name="McRose D."/>
            <person name="Mock T."/>
            <person name="Neilson J.A."/>
            <person name="Onodera N.T."/>
            <person name="Poole A.M."/>
            <person name="Pritham E.J."/>
            <person name="Richards T.A."/>
            <person name="Rocap G."/>
            <person name="Roy S.W."/>
            <person name="Sarai C."/>
            <person name="Schaack S."/>
            <person name="Shirato S."/>
            <person name="Slamovits C.H."/>
            <person name="Spencer D.F."/>
            <person name="Suzuki S."/>
            <person name="Worden A.Z."/>
            <person name="Zauner S."/>
            <person name="Barry K."/>
            <person name="Bell C."/>
            <person name="Bharti A.K."/>
            <person name="Crow J.A."/>
            <person name="Grimwood J."/>
            <person name="Kramer R."/>
            <person name="Lindquist E."/>
            <person name="Lucas S."/>
            <person name="Salamov A."/>
            <person name="McFadden G.I."/>
            <person name="Lane C.E."/>
            <person name="Keeling P.J."/>
            <person name="Gray M.W."/>
            <person name="Grigoriev I.V."/>
            <person name="Archibald J.M."/>
        </authorList>
    </citation>
    <scope>NUCLEOTIDE SEQUENCE</scope>
    <source>
        <strain evidence="8 10">CCMP2712</strain>
    </source>
</reference>
<evidence type="ECO:0000256" key="4">
    <source>
        <dbReference type="ARBA" id="ARBA00022964"/>
    </source>
</evidence>
<dbReference type="Gene3D" id="2.60.120.620">
    <property type="entry name" value="q2cbj1_9rhob like domain"/>
    <property type="match status" value="1"/>
</dbReference>
<evidence type="ECO:0000256" key="2">
    <source>
        <dbReference type="ARBA" id="ARBA00022723"/>
    </source>
</evidence>
<sequence>MKGVEEEKVGEMRERGFCVIDEFMGRERARRMRDEISMLKEMGKLTPNKVQFSLNGRIEHFTKPNIYEADMHDPSIREHVTELTELFFSDEMVQLLQETFPELHLKLGTRARTLKLQMNAGQGGCFPLHYDNPGRPNMRKVTCLLYLNEGWKEGDGGELELVPFLGKPVVIEPIMDRMVLFRSDLLLHRVLPNKEARYCLTIWIDAEEGHVNRDEDVMLKISRKEESIESVVEQLRRSPSQRALSRAIYDQEYKQSILDCMQTSEEVKPMIAAHELHVAATHANATLSSLVRLLASLREDV</sequence>
<evidence type="ECO:0000256" key="3">
    <source>
        <dbReference type="ARBA" id="ARBA00022896"/>
    </source>
</evidence>
<name>L1IUX9_GUITC</name>
<dbReference type="eggNOG" id="KOG3710">
    <property type="taxonomic scope" value="Eukaryota"/>
</dbReference>
<dbReference type="PaxDb" id="55529-EKX39892"/>
<reference evidence="10" key="2">
    <citation type="submission" date="2012-11" db="EMBL/GenBank/DDBJ databases">
        <authorList>
            <person name="Kuo A."/>
            <person name="Curtis B.A."/>
            <person name="Tanifuji G."/>
            <person name="Burki F."/>
            <person name="Gruber A."/>
            <person name="Irimia M."/>
            <person name="Maruyama S."/>
            <person name="Arias M.C."/>
            <person name="Ball S.G."/>
            <person name="Gile G.H."/>
            <person name="Hirakawa Y."/>
            <person name="Hopkins J.F."/>
            <person name="Rensing S.A."/>
            <person name="Schmutz J."/>
            <person name="Symeonidi A."/>
            <person name="Elias M."/>
            <person name="Eveleigh R.J."/>
            <person name="Herman E.K."/>
            <person name="Klute M.J."/>
            <person name="Nakayama T."/>
            <person name="Obornik M."/>
            <person name="Reyes-Prieto A."/>
            <person name="Armbrust E.V."/>
            <person name="Aves S.J."/>
            <person name="Beiko R.G."/>
            <person name="Coutinho P."/>
            <person name="Dacks J.B."/>
            <person name="Durnford D.G."/>
            <person name="Fast N.M."/>
            <person name="Green B.R."/>
            <person name="Grisdale C."/>
            <person name="Hempe F."/>
            <person name="Henrissat B."/>
            <person name="Hoppner M.P."/>
            <person name="Ishida K.-I."/>
            <person name="Kim E."/>
            <person name="Koreny L."/>
            <person name="Kroth P.G."/>
            <person name="Liu Y."/>
            <person name="Malik S.-B."/>
            <person name="Maier U.G."/>
            <person name="McRose D."/>
            <person name="Mock T."/>
            <person name="Neilson J.A."/>
            <person name="Onodera N.T."/>
            <person name="Poole A.M."/>
            <person name="Pritham E.J."/>
            <person name="Richards T.A."/>
            <person name="Rocap G."/>
            <person name="Roy S.W."/>
            <person name="Sarai C."/>
            <person name="Schaack S."/>
            <person name="Shirato S."/>
            <person name="Slamovits C.H."/>
            <person name="Spencer D.F."/>
            <person name="Suzuki S."/>
            <person name="Worden A.Z."/>
            <person name="Zauner S."/>
            <person name="Barry K."/>
            <person name="Bell C."/>
            <person name="Bharti A.K."/>
            <person name="Crow J.A."/>
            <person name="Grimwood J."/>
            <person name="Kramer R."/>
            <person name="Lindquist E."/>
            <person name="Lucas S."/>
            <person name="Salamov A."/>
            <person name="McFadden G.I."/>
            <person name="Lane C.E."/>
            <person name="Keeling P.J."/>
            <person name="Gray M.W."/>
            <person name="Grigoriev I.V."/>
            <person name="Archibald J.M."/>
        </authorList>
    </citation>
    <scope>NUCLEOTIDE SEQUENCE</scope>
    <source>
        <strain evidence="10">CCMP2712</strain>
    </source>
</reference>
<dbReference type="GO" id="GO:0031543">
    <property type="term" value="F:peptidyl-proline dioxygenase activity"/>
    <property type="evidence" value="ECO:0007669"/>
    <property type="project" value="TreeGrafter"/>
</dbReference>
<keyword evidence="4" id="KW-0223">Dioxygenase</keyword>
<evidence type="ECO:0000313" key="10">
    <source>
        <dbReference type="Proteomes" id="UP000011087"/>
    </source>
</evidence>
<evidence type="ECO:0000313" key="8">
    <source>
        <dbReference type="EMBL" id="EKX39892.1"/>
    </source>
</evidence>
<dbReference type="GO" id="GO:0071456">
    <property type="term" value="P:cellular response to hypoxia"/>
    <property type="evidence" value="ECO:0007669"/>
    <property type="project" value="TreeGrafter"/>
</dbReference>
<dbReference type="Proteomes" id="UP000011087">
    <property type="component" value="Unassembled WGS sequence"/>
</dbReference>
<accession>L1IUX9</accession>
<dbReference type="SUPFAM" id="SSF51197">
    <property type="entry name" value="Clavaminate synthase-like"/>
    <property type="match status" value="1"/>
</dbReference>
<dbReference type="InterPro" id="IPR006620">
    <property type="entry name" value="Pro_4_hyd_alph"/>
</dbReference>
<dbReference type="InterPro" id="IPR044862">
    <property type="entry name" value="Pro_4_hyd_alph_FE2OG_OXY"/>
</dbReference>
<dbReference type="Pfam" id="PF13640">
    <property type="entry name" value="2OG-FeII_Oxy_3"/>
    <property type="match status" value="1"/>
</dbReference>